<gene>
    <name evidence="1" type="ORF">JL102_08525</name>
</gene>
<dbReference type="Proteomes" id="UP000659388">
    <property type="component" value="Unassembled WGS sequence"/>
</dbReference>
<name>A0A937K111_9BACT</name>
<dbReference type="PANTHER" id="PTHR38477:SF1">
    <property type="entry name" value="MUREIN L,D-TRANSPEPTIDASE CATALYTIC DOMAIN FAMILY PROTEIN"/>
    <property type="match status" value="1"/>
</dbReference>
<dbReference type="Pfam" id="PF13645">
    <property type="entry name" value="YkuD_2"/>
    <property type="match status" value="1"/>
</dbReference>
<accession>A0A937K111</accession>
<reference evidence="1" key="1">
    <citation type="submission" date="2021-01" db="EMBL/GenBank/DDBJ databases">
        <title>Fulvivirga kasyanovii gen. nov., sp nov., a novel member of the phylum Bacteroidetes isolated from seawater in a mussel farm.</title>
        <authorList>
            <person name="Zhao L.-H."/>
            <person name="Wang Z.-J."/>
        </authorList>
    </citation>
    <scope>NUCLEOTIDE SEQUENCE</scope>
    <source>
        <strain evidence="1">2943</strain>
    </source>
</reference>
<keyword evidence="2" id="KW-1185">Reference proteome</keyword>
<dbReference type="InterPro" id="IPR032676">
    <property type="entry name" value="YkuD_2"/>
</dbReference>
<proteinExistence type="predicted"/>
<organism evidence="1 2">
    <name type="scientific">Fulvivirga sediminis</name>
    <dbReference type="NCBI Taxonomy" id="2803949"/>
    <lineage>
        <taxon>Bacteria</taxon>
        <taxon>Pseudomonadati</taxon>
        <taxon>Bacteroidota</taxon>
        <taxon>Cytophagia</taxon>
        <taxon>Cytophagales</taxon>
        <taxon>Fulvivirgaceae</taxon>
        <taxon>Fulvivirga</taxon>
    </lineage>
</organism>
<comment type="caution">
    <text evidence="1">The sequence shown here is derived from an EMBL/GenBank/DDBJ whole genome shotgun (WGS) entry which is preliminary data.</text>
</comment>
<evidence type="ECO:0000313" key="2">
    <source>
        <dbReference type="Proteomes" id="UP000659388"/>
    </source>
</evidence>
<dbReference type="AlphaFoldDB" id="A0A937K111"/>
<dbReference type="RefSeq" id="WP_202243966.1">
    <property type="nucleotide sequence ID" value="NZ_JAESIY010000004.1"/>
</dbReference>
<protein>
    <submittedName>
        <fullName evidence="1">Murein L,D-transpeptidase catalytic domain family protein</fullName>
    </submittedName>
</protein>
<evidence type="ECO:0000313" key="1">
    <source>
        <dbReference type="EMBL" id="MBL3656172.1"/>
    </source>
</evidence>
<dbReference type="PANTHER" id="PTHR38477">
    <property type="entry name" value="HYPOTHETICAL EXPORTED PROTEIN"/>
    <property type="match status" value="1"/>
</dbReference>
<dbReference type="EMBL" id="JAESIY010000004">
    <property type="protein sequence ID" value="MBL3656172.1"/>
    <property type="molecule type" value="Genomic_DNA"/>
</dbReference>
<sequence>MIRRTILSFLIVALVPYSSLFANIPVSEKSKALSSYIENNYALLKSAGPKPEYELFKKGVIGYLNLKKQNKLAENGLLTLIDFRMSSNKKRLWIIDLKTHEVLYHTLVAHGRNSGNEFAEKFSNVPNSNTSSLGFYVTGETYSGKHGLSLRLDGVESGFNNNARDRAIVMHGADYVDKSFTKNYGRLGRSFGCPSIPMGLREEIIPLIAEKSCLFIYYPDSEYLQNSSLINEEVAYEEIHSVSYLL</sequence>